<dbReference type="InterPro" id="IPR017900">
    <property type="entry name" value="4Fe4S_Fe_S_CS"/>
</dbReference>
<dbReference type="SUPFAM" id="SSF46548">
    <property type="entry name" value="alpha-helical ferredoxin"/>
    <property type="match status" value="1"/>
</dbReference>
<evidence type="ECO:0000256" key="1">
    <source>
        <dbReference type="SAM" id="MobiDB-lite"/>
    </source>
</evidence>
<feature type="domain" description="4Fe-4S ferredoxin-type" evidence="2">
    <location>
        <begin position="281"/>
        <end position="301"/>
    </location>
</feature>
<comment type="caution">
    <text evidence="3">The sequence shown here is derived from an EMBL/GenBank/DDBJ whole genome shotgun (WGS) entry which is preliminary data.</text>
</comment>
<dbReference type="InterPro" id="IPR009051">
    <property type="entry name" value="Helical_ferredxn"/>
</dbReference>
<dbReference type="Gene3D" id="1.10.1060.10">
    <property type="entry name" value="Alpha-helical ferredoxin"/>
    <property type="match status" value="1"/>
</dbReference>
<reference evidence="3" key="1">
    <citation type="journal article" date="2015" name="Nature">
        <title>Complex archaea that bridge the gap between prokaryotes and eukaryotes.</title>
        <authorList>
            <person name="Spang A."/>
            <person name="Saw J.H."/>
            <person name="Jorgensen S.L."/>
            <person name="Zaremba-Niedzwiedzka K."/>
            <person name="Martijn J."/>
            <person name="Lind A.E."/>
            <person name="van Eijk R."/>
            <person name="Schleper C."/>
            <person name="Guy L."/>
            <person name="Ettema T.J."/>
        </authorList>
    </citation>
    <scope>NUCLEOTIDE SEQUENCE</scope>
</reference>
<sequence>MATIEVKDGNPVGAIQQLLRSILERGLVSAILAPQEIPSKKTVVQTLVRDPAKLDAANPLAPVFSVNSARILAKMCAVLAPQALADDTEAPDQTEAPDEPDESAEAEAGENQTQAESADQAADGPAEAPPIGVVLRACEVRAVVELVKLQQIDLAPFLIIGVDCWGAYSVPDYAAKVSAGPQDGSVTADFLKQAAAGTLPEDLRGACRICQFPVPTCADVAIQLIGEDINRQIGLQAGTDKGRALLAAMELDETPESDGRADAVAKLTEAKKALADQDLSDFLATIEELCINCRNCSAVCPICYCKQCVFDGQVFQYPLDKYLDWSGKKGVLGLPTDKLLFHLTRLSHVVTSCVACGQCEAACPNGIALGRVYQRISAAAQQALDYEAGRSLDEELPLSTFREDELAVAEN</sequence>
<organism evidence="3">
    <name type="scientific">marine sediment metagenome</name>
    <dbReference type="NCBI Taxonomy" id="412755"/>
    <lineage>
        <taxon>unclassified sequences</taxon>
        <taxon>metagenomes</taxon>
        <taxon>ecological metagenomes</taxon>
    </lineage>
</organism>
<dbReference type="GO" id="GO:0051536">
    <property type="term" value="F:iron-sulfur cluster binding"/>
    <property type="evidence" value="ECO:0007669"/>
    <property type="project" value="InterPro"/>
</dbReference>
<protein>
    <recommendedName>
        <fullName evidence="2">4Fe-4S ferredoxin-type domain-containing protein</fullName>
    </recommendedName>
</protein>
<evidence type="ECO:0000313" key="3">
    <source>
        <dbReference type="EMBL" id="KKO11034.1"/>
    </source>
</evidence>
<feature type="region of interest" description="Disordered" evidence="1">
    <location>
        <begin position="86"/>
        <end position="126"/>
    </location>
</feature>
<gene>
    <name evidence="3" type="ORF">LCGC14_0015090</name>
</gene>
<proteinExistence type="predicted"/>
<dbReference type="PROSITE" id="PS00198">
    <property type="entry name" value="4FE4S_FER_1"/>
    <property type="match status" value="2"/>
</dbReference>
<dbReference type="AlphaFoldDB" id="A0A0F9Z1R2"/>
<evidence type="ECO:0000259" key="2">
    <source>
        <dbReference type="PROSITE" id="PS51379"/>
    </source>
</evidence>
<feature type="domain" description="4Fe-4S ferredoxin-type" evidence="2">
    <location>
        <begin position="344"/>
        <end position="372"/>
    </location>
</feature>
<feature type="compositionally biased region" description="Acidic residues" evidence="1">
    <location>
        <begin position="86"/>
        <end position="108"/>
    </location>
</feature>
<dbReference type="Pfam" id="PF13183">
    <property type="entry name" value="Fer4_8"/>
    <property type="match status" value="1"/>
</dbReference>
<accession>A0A0F9Z1R2</accession>
<name>A0A0F9Z1R2_9ZZZZ</name>
<dbReference type="EMBL" id="LAZR01000003">
    <property type="protein sequence ID" value="KKO11034.1"/>
    <property type="molecule type" value="Genomic_DNA"/>
</dbReference>
<dbReference type="PROSITE" id="PS51379">
    <property type="entry name" value="4FE4S_FER_2"/>
    <property type="match status" value="2"/>
</dbReference>
<dbReference type="InterPro" id="IPR017896">
    <property type="entry name" value="4Fe4S_Fe-S-bd"/>
</dbReference>